<dbReference type="Proteomes" id="UP001152447">
    <property type="component" value="Unassembled WGS sequence"/>
</dbReference>
<protein>
    <recommendedName>
        <fullName evidence="2">histidine kinase</fullName>
        <ecNumber evidence="2">2.7.13.3</ecNumber>
    </recommendedName>
</protein>
<dbReference type="GO" id="GO:0004673">
    <property type="term" value="F:protein histidine kinase activity"/>
    <property type="evidence" value="ECO:0007669"/>
    <property type="project" value="UniProtKB-EC"/>
</dbReference>
<dbReference type="Pfam" id="PF02518">
    <property type="entry name" value="HATPase_c"/>
    <property type="match status" value="1"/>
</dbReference>
<organism evidence="4 5">
    <name type="scientific">Pseudoalteromonas haloplanktis</name>
    <name type="common">Alteromonas haloplanktis</name>
    <dbReference type="NCBI Taxonomy" id="228"/>
    <lineage>
        <taxon>Bacteria</taxon>
        <taxon>Pseudomonadati</taxon>
        <taxon>Pseudomonadota</taxon>
        <taxon>Gammaproteobacteria</taxon>
        <taxon>Alteromonadales</taxon>
        <taxon>Pseudoalteromonadaceae</taxon>
        <taxon>Pseudoalteromonas</taxon>
    </lineage>
</organism>
<dbReference type="InterPro" id="IPR005467">
    <property type="entry name" value="His_kinase_dom"/>
</dbReference>
<comment type="caution">
    <text evidence="4">The sequence shown here is derived from an EMBL/GenBank/DDBJ whole genome shotgun (WGS) entry which is preliminary data.</text>
</comment>
<accession>A0A9W4QSD3</accession>
<dbReference type="AlphaFoldDB" id="A0A9W4QSD3"/>
<dbReference type="PROSITE" id="PS50109">
    <property type="entry name" value="HIS_KIN"/>
    <property type="match status" value="1"/>
</dbReference>
<dbReference type="InterPro" id="IPR004358">
    <property type="entry name" value="Sig_transdc_His_kin-like_C"/>
</dbReference>
<evidence type="ECO:0000256" key="1">
    <source>
        <dbReference type="ARBA" id="ARBA00000085"/>
    </source>
</evidence>
<dbReference type="CDD" id="cd00075">
    <property type="entry name" value="HATPase"/>
    <property type="match status" value="1"/>
</dbReference>
<dbReference type="Gene3D" id="3.30.565.10">
    <property type="entry name" value="Histidine kinase-like ATPase, C-terminal domain"/>
    <property type="match status" value="1"/>
</dbReference>
<evidence type="ECO:0000313" key="4">
    <source>
        <dbReference type="EMBL" id="CAH9050829.1"/>
    </source>
</evidence>
<evidence type="ECO:0000259" key="3">
    <source>
        <dbReference type="PROSITE" id="PS50109"/>
    </source>
</evidence>
<evidence type="ECO:0000256" key="2">
    <source>
        <dbReference type="ARBA" id="ARBA00012438"/>
    </source>
</evidence>
<dbReference type="EMBL" id="CAMAPB010000002">
    <property type="protein sequence ID" value="CAH9050829.1"/>
    <property type="molecule type" value="Genomic_DNA"/>
</dbReference>
<dbReference type="PRINTS" id="PR00344">
    <property type="entry name" value="BCTRLSENSOR"/>
</dbReference>
<dbReference type="InterPro" id="IPR036890">
    <property type="entry name" value="HATPase_C_sf"/>
</dbReference>
<proteinExistence type="predicted"/>
<name>A0A9W4QSD3_PSEHA</name>
<feature type="domain" description="Histidine kinase" evidence="3">
    <location>
        <begin position="1"/>
        <end position="120"/>
    </location>
</feature>
<dbReference type="EC" id="2.7.13.3" evidence="2"/>
<evidence type="ECO:0000313" key="5">
    <source>
        <dbReference type="Proteomes" id="UP001152447"/>
    </source>
</evidence>
<dbReference type="PANTHER" id="PTHR43065">
    <property type="entry name" value="SENSOR HISTIDINE KINASE"/>
    <property type="match status" value="1"/>
</dbReference>
<gene>
    <name evidence="4" type="primary">kinB</name>
    <name evidence="4" type="ORF">PSEHALCIP103_00279</name>
</gene>
<keyword evidence="4" id="KW-0808">Transferase</keyword>
<dbReference type="SMART" id="SM00387">
    <property type="entry name" value="HATPase_c"/>
    <property type="match status" value="1"/>
</dbReference>
<sequence length="126" mass="13971">MVSLPGIISQVVENLVINALNHAFDEKQEGVIEIKVEQATNNRVRLSVSDNGKGINAEIKADIFEPFYTTARGKGNTGLGLYMVYQWVTQVLKGEISLQSDLGGNEDYKTQFVILLPELATKTHYN</sequence>
<keyword evidence="5" id="KW-1185">Reference proteome</keyword>
<dbReference type="InterPro" id="IPR003594">
    <property type="entry name" value="HATPase_dom"/>
</dbReference>
<dbReference type="PANTHER" id="PTHR43065:SF47">
    <property type="match status" value="1"/>
</dbReference>
<reference evidence="4" key="1">
    <citation type="submission" date="2022-07" db="EMBL/GenBank/DDBJ databases">
        <authorList>
            <person name="Criscuolo A."/>
        </authorList>
    </citation>
    <scope>NUCLEOTIDE SEQUENCE</scope>
    <source>
        <strain evidence="4">CIP103197</strain>
    </source>
</reference>
<comment type="catalytic activity">
    <reaction evidence="1">
        <text>ATP + protein L-histidine = ADP + protein N-phospho-L-histidine.</text>
        <dbReference type="EC" id="2.7.13.3"/>
    </reaction>
</comment>
<dbReference type="SUPFAM" id="SSF55874">
    <property type="entry name" value="ATPase domain of HSP90 chaperone/DNA topoisomerase II/histidine kinase"/>
    <property type="match status" value="1"/>
</dbReference>